<feature type="region of interest" description="Disordered" evidence="1">
    <location>
        <begin position="317"/>
        <end position="360"/>
    </location>
</feature>
<dbReference type="Pfam" id="PF11911">
    <property type="entry name" value="DUF3429"/>
    <property type="match status" value="1"/>
</dbReference>
<evidence type="ECO:0000256" key="1">
    <source>
        <dbReference type="SAM" id="MobiDB-lite"/>
    </source>
</evidence>
<gene>
    <name evidence="3" type="ORF">LTR62_003219</name>
</gene>
<evidence type="ECO:0000313" key="3">
    <source>
        <dbReference type="EMBL" id="KAK5113835.1"/>
    </source>
</evidence>
<dbReference type="EMBL" id="JAVRRL010000021">
    <property type="protein sequence ID" value="KAK5113835.1"/>
    <property type="molecule type" value="Genomic_DNA"/>
</dbReference>
<keyword evidence="2" id="KW-0812">Transmembrane</keyword>
<dbReference type="PANTHER" id="PTHR15887:SF1">
    <property type="entry name" value="TRANSMEMBRANE PROTEIN 69"/>
    <property type="match status" value="1"/>
</dbReference>
<feature type="transmembrane region" description="Helical" evidence="2">
    <location>
        <begin position="225"/>
        <end position="253"/>
    </location>
</feature>
<dbReference type="AlphaFoldDB" id="A0AAN7TQ56"/>
<accession>A0AAN7TQ56</accession>
<comment type="caution">
    <text evidence="3">The sequence shown here is derived from an EMBL/GenBank/DDBJ whole genome shotgun (WGS) entry which is preliminary data.</text>
</comment>
<feature type="compositionally biased region" description="Acidic residues" evidence="1">
    <location>
        <begin position="337"/>
        <end position="360"/>
    </location>
</feature>
<proteinExistence type="predicted"/>
<keyword evidence="2" id="KW-1133">Transmembrane helix</keyword>
<organism evidence="3 4">
    <name type="scientific">Meristemomyces frigidus</name>
    <dbReference type="NCBI Taxonomy" id="1508187"/>
    <lineage>
        <taxon>Eukaryota</taxon>
        <taxon>Fungi</taxon>
        <taxon>Dikarya</taxon>
        <taxon>Ascomycota</taxon>
        <taxon>Pezizomycotina</taxon>
        <taxon>Dothideomycetes</taxon>
        <taxon>Dothideomycetidae</taxon>
        <taxon>Mycosphaerellales</taxon>
        <taxon>Teratosphaeriaceae</taxon>
        <taxon>Meristemomyces</taxon>
    </lineage>
</organism>
<name>A0AAN7TQ56_9PEZI</name>
<evidence type="ECO:0000313" key="4">
    <source>
        <dbReference type="Proteomes" id="UP001310890"/>
    </source>
</evidence>
<dbReference type="InterPro" id="IPR021836">
    <property type="entry name" value="DUF3429"/>
</dbReference>
<feature type="transmembrane region" description="Helical" evidence="2">
    <location>
        <begin position="273"/>
        <end position="294"/>
    </location>
</feature>
<feature type="transmembrane region" description="Helical" evidence="2">
    <location>
        <begin position="194"/>
        <end position="213"/>
    </location>
</feature>
<protein>
    <recommendedName>
        <fullName evidence="5">Mitochondrial inner membrane protein 1</fullName>
    </recommendedName>
</protein>
<dbReference type="PANTHER" id="PTHR15887">
    <property type="entry name" value="TRANSMEMBRANE PROTEIN 69"/>
    <property type="match status" value="1"/>
</dbReference>
<evidence type="ECO:0000256" key="2">
    <source>
        <dbReference type="SAM" id="Phobius"/>
    </source>
</evidence>
<evidence type="ECO:0008006" key="5">
    <source>
        <dbReference type="Google" id="ProtNLM"/>
    </source>
</evidence>
<reference evidence="3" key="1">
    <citation type="submission" date="2023-08" db="EMBL/GenBank/DDBJ databases">
        <title>Black Yeasts Isolated from many extreme environments.</title>
        <authorList>
            <person name="Coleine C."/>
            <person name="Stajich J.E."/>
            <person name="Selbmann L."/>
        </authorList>
    </citation>
    <scope>NUCLEOTIDE SEQUENCE</scope>
    <source>
        <strain evidence="3">CCFEE 5401</strain>
    </source>
</reference>
<dbReference type="Proteomes" id="UP001310890">
    <property type="component" value="Unassembled WGS sequence"/>
</dbReference>
<sequence length="360" mass="39955">MAFLRSAASRSLRTLNVTPSVTRSAALKQSQLCTFTRRPQAVRQVLALTRWASTIDRPHVDSIDVKAEEEAHNRRIRPTPELVSTQSTTRVYNNEVGERSGKPTTKVVKEDEDTEMLAGVKGDLKTIAETFSMKDVPHEAYVVGMAGVLPYLATSASTVLCAYEINHAAEHGTGLFMDEKTAEMALHIIEPLQVGYGAVIISFLGAIHWGLEFSGFGGTHGYRRYAIGIIGTGLAWPTLLLGVEYALISQFLIFNFLYYTDSRASRRGWAPRWYGVYRFVLTFIVGGSIMVSLIGRGQIVDKIDNLPSPVDRIRSIRAAQEEELGNEEEARRRYLGSEDDEEGEEEEGEEGEEEGGEDDE</sequence>
<keyword evidence="2" id="KW-0472">Membrane</keyword>